<keyword evidence="3" id="KW-0328">Glycosyltransferase</keyword>
<evidence type="ECO:0000256" key="5">
    <source>
        <dbReference type="ARBA" id="ARBA00047475"/>
    </source>
</evidence>
<dbReference type="Gene3D" id="3.40.50.2000">
    <property type="entry name" value="Glycogen Phosphorylase B"/>
    <property type="match status" value="1"/>
</dbReference>
<dbReference type="PANTHER" id="PTHR48043">
    <property type="entry name" value="EG:EG0003.4 PROTEIN-RELATED"/>
    <property type="match status" value="1"/>
</dbReference>
<evidence type="ECO:0000256" key="4">
    <source>
        <dbReference type="ARBA" id="ARBA00022679"/>
    </source>
</evidence>
<comment type="catalytic activity">
    <reaction evidence="5">
        <text>glucuronate acceptor + UDP-alpha-D-glucuronate = acceptor beta-D-glucuronoside + UDP + H(+)</text>
        <dbReference type="Rhea" id="RHEA:21032"/>
        <dbReference type="ChEBI" id="CHEBI:15378"/>
        <dbReference type="ChEBI" id="CHEBI:58052"/>
        <dbReference type="ChEBI" id="CHEBI:58223"/>
        <dbReference type="ChEBI" id="CHEBI:132367"/>
        <dbReference type="ChEBI" id="CHEBI:132368"/>
        <dbReference type="EC" id="2.4.1.17"/>
    </reaction>
</comment>
<name>A0A9J2QA27_ASCLU</name>
<protein>
    <recommendedName>
        <fullName evidence="2">glucuronosyltransferase</fullName>
        <ecNumber evidence="2">2.4.1.17</ecNumber>
    </recommendedName>
</protein>
<proteinExistence type="inferred from homology"/>
<dbReference type="Proteomes" id="UP000036681">
    <property type="component" value="Unplaced"/>
</dbReference>
<organism evidence="6 7">
    <name type="scientific">Ascaris lumbricoides</name>
    <name type="common">Giant roundworm</name>
    <dbReference type="NCBI Taxonomy" id="6252"/>
    <lineage>
        <taxon>Eukaryota</taxon>
        <taxon>Metazoa</taxon>
        <taxon>Ecdysozoa</taxon>
        <taxon>Nematoda</taxon>
        <taxon>Chromadorea</taxon>
        <taxon>Rhabditida</taxon>
        <taxon>Spirurina</taxon>
        <taxon>Ascaridomorpha</taxon>
        <taxon>Ascaridoidea</taxon>
        <taxon>Ascarididae</taxon>
        <taxon>Ascaris</taxon>
    </lineage>
</organism>
<keyword evidence="6" id="KW-1185">Reference proteome</keyword>
<reference evidence="7" key="1">
    <citation type="submission" date="2023-03" db="UniProtKB">
        <authorList>
            <consortium name="WormBaseParasite"/>
        </authorList>
    </citation>
    <scope>IDENTIFICATION</scope>
</reference>
<comment type="similarity">
    <text evidence="1">Belongs to the UDP-glycosyltransferase family.</text>
</comment>
<dbReference type="GO" id="GO:0015020">
    <property type="term" value="F:glucuronosyltransferase activity"/>
    <property type="evidence" value="ECO:0007669"/>
    <property type="project" value="UniProtKB-EC"/>
</dbReference>
<dbReference type="PANTHER" id="PTHR48043:SF5">
    <property type="entry name" value="UDP-GLUCURONOSYLTRANSFERASE UGT-58-RELATED"/>
    <property type="match status" value="1"/>
</dbReference>
<evidence type="ECO:0000256" key="1">
    <source>
        <dbReference type="ARBA" id="ARBA00009995"/>
    </source>
</evidence>
<accession>A0A9J2QA27</accession>
<dbReference type="SUPFAM" id="SSF53756">
    <property type="entry name" value="UDP-Glycosyltransferase/glycogen phosphorylase"/>
    <property type="match status" value="1"/>
</dbReference>
<keyword evidence="4" id="KW-0808">Transferase</keyword>
<evidence type="ECO:0000313" key="7">
    <source>
        <dbReference type="WBParaSite" id="ALUE_0001844501-mRNA-1"/>
    </source>
</evidence>
<dbReference type="WBParaSite" id="ALUE_0001844501-mRNA-1">
    <property type="protein sequence ID" value="ALUE_0001844501-mRNA-1"/>
    <property type="gene ID" value="ALUE_0001844501"/>
</dbReference>
<dbReference type="InterPro" id="IPR002213">
    <property type="entry name" value="UDP_glucos_trans"/>
</dbReference>
<dbReference type="EC" id="2.4.1.17" evidence="2"/>
<dbReference type="Pfam" id="PF00201">
    <property type="entry name" value="UDPGT"/>
    <property type="match status" value="1"/>
</dbReference>
<evidence type="ECO:0000256" key="2">
    <source>
        <dbReference type="ARBA" id="ARBA00012544"/>
    </source>
</evidence>
<dbReference type="AlphaFoldDB" id="A0A9J2QA27"/>
<sequence>MDCLSDSHSLIAYLSRRVCRVDVDDRRDTRKMWVISCFFYLSALIVYNNAGSVLIMPSSLFPVHRYTIRYLAQELIKRHHEVTWFEYGFDEPSVSLPAGVHEVFWRITLNDQSLRDLYLYRNHSIYRRIWDADFYDEAEQTTAWMASIQLCDQLLSTRKAEFNELVAEKFDTVIVDDLYNPCGLLHTGLQKSVFIYWSMTALRTESAWANQSPSPPSYLPVPGTGLTDELNFWQRTFNMASYLRAIYVHQHLILRRMDNIFQTHYPNQVPEAFYLERNASINFVNTPPIFDFARPYMPRVNFIGGLNCKKAKPLKGELAKFVNAADEKHGVILFTTGFTAQWKMAPKAVVDAFVNAFAERSEIRFVWQYNGAPIANLPSNIADICHHLIAGHPKTRAHISHGGLNSVIESVWHGVPLIGFALTARGYDNVLRVTARNAGVMLKKKNLSSRSILRVIDEIYKQKYKDEMAVFQDMVTDVPYTELNHSTFWVEFIQRHQEVPHARSGADQLNVLQYFLVDVITFMLSVLFLTLTLIYYMLKLMFRFICFVCCRTSKQKKAAIEAKAKMIAKKTN</sequence>
<dbReference type="InterPro" id="IPR050271">
    <property type="entry name" value="UDP-glycosyltransferase"/>
</dbReference>
<evidence type="ECO:0000313" key="6">
    <source>
        <dbReference type="Proteomes" id="UP000036681"/>
    </source>
</evidence>
<evidence type="ECO:0000256" key="3">
    <source>
        <dbReference type="ARBA" id="ARBA00022676"/>
    </source>
</evidence>
<dbReference type="CDD" id="cd03784">
    <property type="entry name" value="GT1_Gtf-like"/>
    <property type="match status" value="1"/>
</dbReference>